<keyword evidence="7" id="KW-0732">Signal</keyword>
<dbReference type="GO" id="GO:0005794">
    <property type="term" value="C:Golgi apparatus"/>
    <property type="evidence" value="ECO:0007669"/>
    <property type="project" value="TreeGrafter"/>
</dbReference>
<reference evidence="10 11" key="1">
    <citation type="journal article" date="2018" name="Nat. Genet.">
        <title>The Rosa genome provides new insights in the design of modern roses.</title>
        <authorList>
            <person name="Bendahmane M."/>
        </authorList>
    </citation>
    <scope>NUCLEOTIDE SEQUENCE [LARGE SCALE GENOMIC DNA]</scope>
    <source>
        <strain evidence="11">cv. Old Blush</strain>
    </source>
</reference>
<keyword evidence="6" id="KW-0472">Membrane</keyword>
<evidence type="ECO:0000256" key="5">
    <source>
        <dbReference type="ARBA" id="ARBA00022989"/>
    </source>
</evidence>
<keyword evidence="5" id="KW-1133">Transmembrane helix</keyword>
<evidence type="ECO:0000256" key="2">
    <source>
        <dbReference type="ARBA" id="ARBA00007727"/>
    </source>
</evidence>
<dbReference type="GO" id="GO:0016020">
    <property type="term" value="C:membrane"/>
    <property type="evidence" value="ECO:0007669"/>
    <property type="project" value="UniProtKB-SubCell"/>
</dbReference>
<protein>
    <submittedName>
        <fullName evidence="10">Putative PMR5 domain, PC-Esterase, protein trichome birefringence-like 37/38</fullName>
    </submittedName>
</protein>
<keyword evidence="4" id="KW-0735">Signal-anchor</keyword>
<evidence type="ECO:0000256" key="7">
    <source>
        <dbReference type="SAM" id="SignalP"/>
    </source>
</evidence>
<keyword evidence="11" id="KW-1185">Reference proteome</keyword>
<proteinExistence type="inferred from homology"/>
<accession>A0A2P6Q4J7</accession>
<gene>
    <name evidence="10" type="ORF">RchiOBHm_Chr5g0010331</name>
</gene>
<feature type="signal peptide" evidence="7">
    <location>
        <begin position="1"/>
        <end position="26"/>
    </location>
</feature>
<feature type="chain" id="PRO_5015162583" evidence="7">
    <location>
        <begin position="27"/>
        <end position="370"/>
    </location>
</feature>
<comment type="similarity">
    <text evidence="2">Belongs to the PC-esterase family. TBL subfamily.</text>
</comment>
<feature type="domain" description="Trichome birefringence-like C-terminal" evidence="8">
    <location>
        <begin position="103"/>
        <end position="366"/>
    </location>
</feature>
<evidence type="ECO:0000259" key="8">
    <source>
        <dbReference type="Pfam" id="PF13839"/>
    </source>
</evidence>
<dbReference type="InterPro" id="IPR026057">
    <property type="entry name" value="TBL_C"/>
</dbReference>
<dbReference type="GO" id="GO:0016413">
    <property type="term" value="F:O-acetyltransferase activity"/>
    <property type="evidence" value="ECO:0007669"/>
    <property type="project" value="InterPro"/>
</dbReference>
<dbReference type="PANTHER" id="PTHR32285">
    <property type="entry name" value="PROTEIN TRICHOME BIREFRINGENCE-LIKE 9-RELATED"/>
    <property type="match status" value="1"/>
</dbReference>
<evidence type="ECO:0000313" key="10">
    <source>
        <dbReference type="EMBL" id="PRQ29110.1"/>
    </source>
</evidence>
<evidence type="ECO:0000256" key="1">
    <source>
        <dbReference type="ARBA" id="ARBA00004167"/>
    </source>
</evidence>
<evidence type="ECO:0000313" key="11">
    <source>
        <dbReference type="Proteomes" id="UP000238479"/>
    </source>
</evidence>
<dbReference type="Pfam" id="PF13839">
    <property type="entry name" value="PC-Esterase"/>
    <property type="match status" value="1"/>
</dbReference>
<dbReference type="STRING" id="74649.A0A2P6Q4J7"/>
<feature type="domain" description="Trichome birefringence-like N-terminal" evidence="9">
    <location>
        <begin position="49"/>
        <end position="102"/>
    </location>
</feature>
<comment type="caution">
    <text evidence="10">The sequence shown here is derived from an EMBL/GenBank/DDBJ whole genome shotgun (WGS) entry which is preliminary data.</text>
</comment>
<comment type="subcellular location">
    <subcellularLocation>
        <location evidence="1">Membrane</location>
        <topology evidence="1">Single-pass membrane protein</topology>
    </subcellularLocation>
</comment>
<dbReference type="OrthoDB" id="630188at2759"/>
<dbReference type="OMA" id="RWRPTSC"/>
<dbReference type="Pfam" id="PF14416">
    <property type="entry name" value="PMR5N"/>
    <property type="match status" value="1"/>
</dbReference>
<sequence length="370" mass="42037">MGFRLQALFLTFLQALVLFSQEAVSAGHHGSTVGHHGSPLKRGRKQVTSCNLFQGNWVFDPSWNPLYDSSSCPFIDAEFDCIKYGRPDKQFLKYAWKPDSCNLPRFDGSDFLKRWSGKKIMFVGDSLSLNMWESLSCMIHASVPNAKNTFVKKDSISSVNFQDYGVTLYLFRTPYLVDIVREDVGRVLKLDSIEAGKYWKDMDMLVFNSWHWWTHKGKDRPFDYFQDGTNLYKDMDRLTAYLKGLSTWAKWVDTNVDPSKTKVFFQGISPTHYQGQEWNSPKKNCQGELGPLTGSTYPAGAPPEAGVVSRVLSTIKNPVYLLDITTLSQLRKDAHPSTYSGDHSGNDCSHWCLPGLPDTWNQLLYASLIM</sequence>
<dbReference type="PANTHER" id="PTHR32285:SF42">
    <property type="entry name" value="PROTEIN TRICHOME BIREFRINGENCE-LIKE 37"/>
    <property type="match status" value="1"/>
</dbReference>
<evidence type="ECO:0000256" key="4">
    <source>
        <dbReference type="ARBA" id="ARBA00022968"/>
    </source>
</evidence>
<keyword evidence="3" id="KW-0812">Transmembrane</keyword>
<dbReference type="Proteomes" id="UP000238479">
    <property type="component" value="Chromosome 5"/>
</dbReference>
<evidence type="ECO:0000256" key="3">
    <source>
        <dbReference type="ARBA" id="ARBA00022692"/>
    </source>
</evidence>
<evidence type="ECO:0000259" key="9">
    <source>
        <dbReference type="Pfam" id="PF14416"/>
    </source>
</evidence>
<name>A0A2P6Q4J7_ROSCH</name>
<dbReference type="EMBL" id="PDCK01000043">
    <property type="protein sequence ID" value="PRQ29110.1"/>
    <property type="molecule type" value="Genomic_DNA"/>
</dbReference>
<organism evidence="10 11">
    <name type="scientific">Rosa chinensis</name>
    <name type="common">China rose</name>
    <dbReference type="NCBI Taxonomy" id="74649"/>
    <lineage>
        <taxon>Eukaryota</taxon>
        <taxon>Viridiplantae</taxon>
        <taxon>Streptophyta</taxon>
        <taxon>Embryophyta</taxon>
        <taxon>Tracheophyta</taxon>
        <taxon>Spermatophyta</taxon>
        <taxon>Magnoliopsida</taxon>
        <taxon>eudicotyledons</taxon>
        <taxon>Gunneridae</taxon>
        <taxon>Pentapetalae</taxon>
        <taxon>rosids</taxon>
        <taxon>fabids</taxon>
        <taxon>Rosales</taxon>
        <taxon>Rosaceae</taxon>
        <taxon>Rosoideae</taxon>
        <taxon>Rosoideae incertae sedis</taxon>
        <taxon>Rosa</taxon>
    </lineage>
</organism>
<dbReference type="InterPro" id="IPR025846">
    <property type="entry name" value="TBL_N"/>
</dbReference>
<evidence type="ECO:0000256" key="6">
    <source>
        <dbReference type="ARBA" id="ARBA00023136"/>
    </source>
</evidence>
<dbReference type="InterPro" id="IPR029962">
    <property type="entry name" value="TBL"/>
</dbReference>
<dbReference type="Gramene" id="PRQ29110">
    <property type="protein sequence ID" value="PRQ29110"/>
    <property type="gene ID" value="RchiOBHm_Chr5g0010331"/>
</dbReference>
<dbReference type="AlphaFoldDB" id="A0A2P6Q4J7"/>